<protein>
    <recommendedName>
        <fullName evidence="7">RING-type domain-containing protein</fullName>
    </recommendedName>
</protein>
<evidence type="ECO:0000256" key="1">
    <source>
        <dbReference type="ARBA" id="ARBA00022723"/>
    </source>
</evidence>
<dbReference type="PROSITE" id="PS50089">
    <property type="entry name" value="ZF_RING_2"/>
    <property type="match status" value="1"/>
</dbReference>
<evidence type="ECO:0000256" key="2">
    <source>
        <dbReference type="ARBA" id="ARBA00022771"/>
    </source>
</evidence>
<evidence type="ECO:0000313" key="9">
    <source>
        <dbReference type="Proteomes" id="UP001479436"/>
    </source>
</evidence>
<feature type="domain" description="RING-type" evidence="7">
    <location>
        <begin position="144"/>
        <end position="186"/>
    </location>
</feature>
<feature type="chain" id="PRO_5047128785" description="RING-type domain-containing protein" evidence="6">
    <location>
        <begin position="27"/>
        <end position="211"/>
    </location>
</feature>
<dbReference type="InterPro" id="IPR001841">
    <property type="entry name" value="Znf_RING"/>
</dbReference>
<reference evidence="8 9" key="1">
    <citation type="submission" date="2023-04" db="EMBL/GenBank/DDBJ databases">
        <title>Genome of Basidiobolus ranarum AG-B5.</title>
        <authorList>
            <person name="Stajich J.E."/>
            <person name="Carter-House D."/>
            <person name="Gryganskyi A."/>
        </authorList>
    </citation>
    <scope>NUCLEOTIDE SEQUENCE [LARGE SCALE GENOMIC DNA]</scope>
    <source>
        <strain evidence="8 9">AG-B5</strain>
    </source>
</reference>
<evidence type="ECO:0000256" key="6">
    <source>
        <dbReference type="SAM" id="SignalP"/>
    </source>
</evidence>
<feature type="transmembrane region" description="Helical" evidence="5">
    <location>
        <begin position="67"/>
        <end position="89"/>
    </location>
</feature>
<dbReference type="Gene3D" id="3.30.40.10">
    <property type="entry name" value="Zinc/RING finger domain, C3HC4 (zinc finger)"/>
    <property type="match status" value="1"/>
</dbReference>
<dbReference type="Pfam" id="PF13639">
    <property type="entry name" value="zf-RING_2"/>
    <property type="match status" value="1"/>
</dbReference>
<gene>
    <name evidence="8" type="ORF">K7432_012508</name>
</gene>
<keyword evidence="5" id="KW-0812">Transmembrane</keyword>
<dbReference type="InterPro" id="IPR051834">
    <property type="entry name" value="RING_finger_E3_ligase"/>
</dbReference>
<dbReference type="Proteomes" id="UP001479436">
    <property type="component" value="Unassembled WGS sequence"/>
</dbReference>
<accession>A0ABR2VS66</accession>
<comment type="caution">
    <text evidence="8">The sequence shown here is derived from an EMBL/GenBank/DDBJ whole genome shotgun (WGS) entry which is preliminary data.</text>
</comment>
<evidence type="ECO:0000256" key="5">
    <source>
        <dbReference type="SAM" id="Phobius"/>
    </source>
</evidence>
<evidence type="ECO:0000313" key="8">
    <source>
        <dbReference type="EMBL" id="KAK9696354.1"/>
    </source>
</evidence>
<keyword evidence="2 4" id="KW-0863">Zinc-finger</keyword>
<keyword evidence="6" id="KW-0732">Signal</keyword>
<dbReference type="InterPro" id="IPR013083">
    <property type="entry name" value="Znf_RING/FYVE/PHD"/>
</dbReference>
<dbReference type="SMART" id="SM00184">
    <property type="entry name" value="RING"/>
    <property type="match status" value="1"/>
</dbReference>
<evidence type="ECO:0000259" key="7">
    <source>
        <dbReference type="PROSITE" id="PS50089"/>
    </source>
</evidence>
<keyword evidence="9" id="KW-1185">Reference proteome</keyword>
<organism evidence="8 9">
    <name type="scientific">Basidiobolus ranarum</name>
    <dbReference type="NCBI Taxonomy" id="34480"/>
    <lineage>
        <taxon>Eukaryota</taxon>
        <taxon>Fungi</taxon>
        <taxon>Fungi incertae sedis</taxon>
        <taxon>Zoopagomycota</taxon>
        <taxon>Entomophthoromycotina</taxon>
        <taxon>Basidiobolomycetes</taxon>
        <taxon>Basidiobolales</taxon>
        <taxon>Basidiobolaceae</taxon>
        <taxon>Basidiobolus</taxon>
    </lineage>
</organism>
<keyword evidence="1" id="KW-0479">Metal-binding</keyword>
<evidence type="ECO:0000256" key="3">
    <source>
        <dbReference type="ARBA" id="ARBA00022833"/>
    </source>
</evidence>
<dbReference type="PANTHER" id="PTHR45931:SF3">
    <property type="entry name" value="RING ZINC FINGER-CONTAINING PROTEIN"/>
    <property type="match status" value="1"/>
</dbReference>
<dbReference type="PANTHER" id="PTHR45931">
    <property type="entry name" value="SI:CH211-59O9.10"/>
    <property type="match status" value="1"/>
</dbReference>
<name>A0ABR2VS66_9FUNG</name>
<proteinExistence type="predicted"/>
<keyword evidence="5" id="KW-0472">Membrane</keyword>
<evidence type="ECO:0000256" key="4">
    <source>
        <dbReference type="PROSITE-ProRule" id="PRU00175"/>
    </source>
</evidence>
<dbReference type="SUPFAM" id="SSF57850">
    <property type="entry name" value="RING/U-box"/>
    <property type="match status" value="1"/>
</dbReference>
<feature type="signal peptide" evidence="6">
    <location>
        <begin position="1"/>
        <end position="26"/>
    </location>
</feature>
<keyword evidence="3" id="KW-0862">Zinc</keyword>
<sequence length="211" mass="23832">MLLTKAFLLRSLRFLVFIAFCALAQCQNTNTDTNVTKRVTEVGSSEQPELTPPAKPQGSSTFDLGLFLLYGGLGLACGLSIFGAIYYIIKIRRVLAQTRAHPIPEPLHTRSTLKSHDLNGLVIVSYSINDKPQLSTIHFESDMCAVCLNDYEDSDQLRTLPCLHQFHRACIDPWLLSRSSLCPICKRDCAPVENRAKTMRKSWYDELYIYL</sequence>
<dbReference type="EMBL" id="JASJQH010007973">
    <property type="protein sequence ID" value="KAK9696354.1"/>
    <property type="molecule type" value="Genomic_DNA"/>
</dbReference>
<keyword evidence="5" id="KW-1133">Transmembrane helix</keyword>